<protein>
    <submittedName>
        <fullName evidence="2">Uncharacterized protein</fullName>
    </submittedName>
</protein>
<proteinExistence type="predicted"/>
<name>A0A964BV52_9CYAN</name>
<dbReference type="RefSeq" id="WP_229642314.1">
    <property type="nucleotide sequence ID" value="NZ_JADWDC010000072.1"/>
</dbReference>
<keyword evidence="3" id="KW-1185">Reference proteome</keyword>
<evidence type="ECO:0000313" key="2">
    <source>
        <dbReference type="EMBL" id="MCC0179212.1"/>
    </source>
</evidence>
<keyword evidence="1" id="KW-0175">Coiled coil</keyword>
<accession>A0A964BV52</accession>
<comment type="caution">
    <text evidence="2">The sequence shown here is derived from an EMBL/GenBank/DDBJ whole genome shotgun (WGS) entry which is preliminary data.</text>
</comment>
<dbReference type="EMBL" id="JADWDC010000072">
    <property type="protein sequence ID" value="MCC0179212.1"/>
    <property type="molecule type" value="Genomic_DNA"/>
</dbReference>
<organism evidence="2 3">
    <name type="scientific">Waterburya agarophytonicola KI4</name>
    <dbReference type="NCBI Taxonomy" id="2874699"/>
    <lineage>
        <taxon>Bacteria</taxon>
        <taxon>Bacillati</taxon>
        <taxon>Cyanobacteriota</taxon>
        <taxon>Cyanophyceae</taxon>
        <taxon>Pleurocapsales</taxon>
        <taxon>Hyellaceae</taxon>
        <taxon>Waterburya</taxon>
        <taxon>Waterburya agarophytonicola</taxon>
    </lineage>
</organism>
<reference evidence="2" key="1">
    <citation type="journal article" date="2021" name="Antonie Van Leeuwenhoek">
        <title>Draft genome and description of Waterburya agarophytonicola gen. nov. sp. nov. (Pleurocapsales, Cyanobacteria): a seaweed symbiont.</title>
        <authorList>
            <person name="Bonthond G."/>
            <person name="Shalygin S."/>
            <person name="Bayer T."/>
            <person name="Weinberger F."/>
        </authorList>
    </citation>
    <scope>NUCLEOTIDE SEQUENCE</scope>
    <source>
        <strain evidence="2">KI4</strain>
    </source>
</reference>
<gene>
    <name evidence="2" type="ORF">I4641_19805</name>
</gene>
<evidence type="ECO:0000313" key="3">
    <source>
        <dbReference type="Proteomes" id="UP000729733"/>
    </source>
</evidence>
<sequence length="258" mass="28984">MRLAKLANWLSEGDLKKYQEKAQRASTAQAQLQQMESQLEELKTNFQQVQKELAQTKAQLQINQGFQIELGETQLKLQQVNAEAQRYKKELFEQQKQLNLAESQLAQARQALARTQDWTQYIQTPVRVAKIKKTLPKENFDTLWGFGIITPKAESVTTTGALLVKGWVLGKKAQAKTLKVKHQSEEILSTPVELLRSKVVGQYPDIPTANQCGFEFSLSVVGIPSMVELSLEAVLTDESTVPLCAIIVQTELIESKDT</sequence>
<dbReference type="AlphaFoldDB" id="A0A964BV52"/>
<dbReference type="Proteomes" id="UP000729733">
    <property type="component" value="Unassembled WGS sequence"/>
</dbReference>
<feature type="coiled-coil region" evidence="1">
    <location>
        <begin position="15"/>
        <end position="111"/>
    </location>
</feature>
<evidence type="ECO:0000256" key="1">
    <source>
        <dbReference type="SAM" id="Coils"/>
    </source>
</evidence>